<dbReference type="InterPro" id="IPR013405">
    <property type="entry name" value="T3SS_LcrR"/>
</dbReference>
<dbReference type="OrthoDB" id="6198781at2"/>
<dbReference type="Proteomes" id="UP000251647">
    <property type="component" value="Unassembled WGS sequence"/>
</dbReference>
<proteinExistence type="predicted"/>
<evidence type="ECO:0000313" key="2">
    <source>
        <dbReference type="Proteomes" id="UP000251647"/>
    </source>
</evidence>
<name>A0A2T3QCU1_PHODM</name>
<reference evidence="1 2" key="1">
    <citation type="submission" date="2018-06" db="EMBL/GenBank/DDBJ databases">
        <authorList>
            <consortium name="Pathogen Informatics"/>
            <person name="Doyle S."/>
        </authorList>
    </citation>
    <scope>NUCLEOTIDE SEQUENCE [LARGE SCALE GENOMIC DNA]</scope>
    <source>
        <strain evidence="1 2">NCTC11647</strain>
    </source>
</reference>
<dbReference type="EMBL" id="UATL01000006">
    <property type="protein sequence ID" value="SPY45108.1"/>
    <property type="molecule type" value="Genomic_DNA"/>
</dbReference>
<sequence>MACELAQSLMASGVEVTPYFWQKSTILLGQRYECDGMELVFRVEEGEIIIVLLRRVSPNQGLSNPFSALFLLAEHTIRLYPLDWSIRGNVDVLRGSNMSSQRLAQFYLRACGASHDEQEDWYFLRLSDYRPLKKRRSKNSRLLLTASKRCFALR</sequence>
<evidence type="ECO:0000313" key="1">
    <source>
        <dbReference type="EMBL" id="SPY45108.1"/>
    </source>
</evidence>
<dbReference type="Pfam" id="PF09621">
    <property type="entry name" value="LcrR"/>
    <property type="match status" value="1"/>
</dbReference>
<dbReference type="InterPro" id="IPR022797">
    <property type="entry name" value="LcrR/CesD2"/>
</dbReference>
<dbReference type="AlphaFoldDB" id="A0A2T3QCU1"/>
<protein>
    <submittedName>
        <fullName evidence="1">Pathogenicity island 2 effector protein SseE</fullName>
    </submittedName>
</protein>
<gene>
    <name evidence="1" type="ORF">NCTC11647_03891</name>
</gene>
<dbReference type="RefSeq" id="WP_050787846.1">
    <property type="nucleotide sequence ID" value="NZ_PYOG01000029.1"/>
</dbReference>
<accession>A0A2T3QCU1</accession>
<organism evidence="1 2">
    <name type="scientific">Photobacterium damselae</name>
    <dbReference type="NCBI Taxonomy" id="38293"/>
    <lineage>
        <taxon>Bacteria</taxon>
        <taxon>Pseudomonadati</taxon>
        <taxon>Pseudomonadota</taxon>
        <taxon>Gammaproteobacteria</taxon>
        <taxon>Vibrionales</taxon>
        <taxon>Vibrionaceae</taxon>
        <taxon>Photobacterium</taxon>
    </lineage>
</organism>
<dbReference type="NCBIfam" id="TIGR02572">
    <property type="entry name" value="LcrR"/>
    <property type="match status" value="1"/>
</dbReference>